<name>W4KCI1_HETIT</name>
<feature type="compositionally biased region" description="Basic and acidic residues" evidence="1">
    <location>
        <begin position="76"/>
        <end position="89"/>
    </location>
</feature>
<dbReference type="AlphaFoldDB" id="W4KCI1"/>
<keyword evidence="3" id="KW-1185">Reference proteome</keyword>
<dbReference type="RefSeq" id="XP_009545729.1">
    <property type="nucleotide sequence ID" value="XM_009547434.1"/>
</dbReference>
<organism evidence="2 3">
    <name type="scientific">Heterobasidion irregulare (strain TC 32-1)</name>
    <dbReference type="NCBI Taxonomy" id="747525"/>
    <lineage>
        <taxon>Eukaryota</taxon>
        <taxon>Fungi</taxon>
        <taxon>Dikarya</taxon>
        <taxon>Basidiomycota</taxon>
        <taxon>Agaricomycotina</taxon>
        <taxon>Agaricomycetes</taxon>
        <taxon>Russulales</taxon>
        <taxon>Bondarzewiaceae</taxon>
        <taxon>Heterobasidion</taxon>
        <taxon>Heterobasidion annosum species complex</taxon>
    </lineage>
</organism>
<evidence type="ECO:0000313" key="2">
    <source>
        <dbReference type="EMBL" id="ETW83483.1"/>
    </source>
</evidence>
<dbReference type="InParanoid" id="W4KCI1"/>
<reference evidence="2 3" key="1">
    <citation type="journal article" date="2012" name="New Phytol.">
        <title>Insight into trade-off between wood decay and parasitism from the genome of a fungal forest pathogen.</title>
        <authorList>
            <person name="Olson A."/>
            <person name="Aerts A."/>
            <person name="Asiegbu F."/>
            <person name="Belbahri L."/>
            <person name="Bouzid O."/>
            <person name="Broberg A."/>
            <person name="Canback B."/>
            <person name="Coutinho P.M."/>
            <person name="Cullen D."/>
            <person name="Dalman K."/>
            <person name="Deflorio G."/>
            <person name="van Diepen L.T."/>
            <person name="Dunand C."/>
            <person name="Duplessis S."/>
            <person name="Durling M."/>
            <person name="Gonthier P."/>
            <person name="Grimwood J."/>
            <person name="Fossdal C.G."/>
            <person name="Hansson D."/>
            <person name="Henrissat B."/>
            <person name="Hietala A."/>
            <person name="Himmelstrand K."/>
            <person name="Hoffmeister D."/>
            <person name="Hogberg N."/>
            <person name="James T.Y."/>
            <person name="Karlsson M."/>
            <person name="Kohler A."/>
            <person name="Kues U."/>
            <person name="Lee Y.H."/>
            <person name="Lin Y.C."/>
            <person name="Lind M."/>
            <person name="Lindquist E."/>
            <person name="Lombard V."/>
            <person name="Lucas S."/>
            <person name="Lunden K."/>
            <person name="Morin E."/>
            <person name="Murat C."/>
            <person name="Park J."/>
            <person name="Raffaello T."/>
            <person name="Rouze P."/>
            <person name="Salamov A."/>
            <person name="Schmutz J."/>
            <person name="Solheim H."/>
            <person name="Stahlberg J."/>
            <person name="Velez H."/>
            <person name="de Vries R.P."/>
            <person name="Wiebenga A."/>
            <person name="Woodward S."/>
            <person name="Yakovlev I."/>
            <person name="Garbelotto M."/>
            <person name="Martin F."/>
            <person name="Grigoriev I.V."/>
            <person name="Stenlid J."/>
        </authorList>
    </citation>
    <scope>NUCLEOTIDE SEQUENCE [LARGE SCALE GENOMIC DNA]</scope>
    <source>
        <strain evidence="2 3">TC 32-1</strain>
    </source>
</reference>
<gene>
    <name evidence="2" type="ORF">HETIRDRAFT_451054</name>
</gene>
<dbReference type="Proteomes" id="UP000030671">
    <property type="component" value="Unassembled WGS sequence"/>
</dbReference>
<evidence type="ECO:0000313" key="3">
    <source>
        <dbReference type="Proteomes" id="UP000030671"/>
    </source>
</evidence>
<evidence type="ECO:0000256" key="1">
    <source>
        <dbReference type="SAM" id="MobiDB-lite"/>
    </source>
</evidence>
<protein>
    <submittedName>
        <fullName evidence="2">Uncharacterized protein</fullName>
    </submittedName>
</protein>
<accession>W4KCI1</accession>
<sequence length="89" mass="9818">MEGARGWEWEWEWEWEAGLVVIGRERVGRIPWWLATERALAPGRDAKKSGGGGVGKGAGVTRGAMLDRGRKKGKERARGDSGVEQEERG</sequence>
<dbReference type="KEGG" id="hir:HETIRDRAFT_451054"/>
<dbReference type="GeneID" id="20676106"/>
<dbReference type="EMBL" id="KI925457">
    <property type="protein sequence ID" value="ETW83483.1"/>
    <property type="molecule type" value="Genomic_DNA"/>
</dbReference>
<proteinExistence type="predicted"/>
<feature type="region of interest" description="Disordered" evidence="1">
    <location>
        <begin position="43"/>
        <end position="89"/>
    </location>
</feature>
<dbReference type="HOGENOM" id="CLU_2455001_0_0_1"/>
<feature type="compositionally biased region" description="Gly residues" evidence="1">
    <location>
        <begin position="49"/>
        <end position="60"/>
    </location>
</feature>